<dbReference type="PROSITE" id="PS50858">
    <property type="entry name" value="BSD"/>
    <property type="match status" value="1"/>
</dbReference>
<dbReference type="SUPFAM" id="SSF140383">
    <property type="entry name" value="BSD domain-like"/>
    <property type="match status" value="1"/>
</dbReference>
<dbReference type="OrthoDB" id="47923at2759"/>
<evidence type="ECO:0000259" key="1">
    <source>
        <dbReference type="PROSITE" id="PS50858"/>
    </source>
</evidence>
<feature type="non-terminal residue" evidence="2">
    <location>
        <position position="135"/>
    </location>
</feature>
<protein>
    <recommendedName>
        <fullName evidence="1">BSD domain-containing protein</fullName>
    </recommendedName>
</protein>
<proteinExistence type="predicted"/>
<dbReference type="EMBL" id="CAJNIZ010046410">
    <property type="protein sequence ID" value="CAE7747936.1"/>
    <property type="molecule type" value="Genomic_DNA"/>
</dbReference>
<accession>A0A812XRU2</accession>
<organism evidence="2 3">
    <name type="scientific">Symbiodinium pilosum</name>
    <name type="common">Dinoflagellate</name>
    <dbReference type="NCBI Taxonomy" id="2952"/>
    <lineage>
        <taxon>Eukaryota</taxon>
        <taxon>Sar</taxon>
        <taxon>Alveolata</taxon>
        <taxon>Dinophyceae</taxon>
        <taxon>Suessiales</taxon>
        <taxon>Symbiodiniaceae</taxon>
        <taxon>Symbiodinium</taxon>
    </lineage>
</organism>
<evidence type="ECO:0000313" key="3">
    <source>
        <dbReference type="Proteomes" id="UP000649617"/>
    </source>
</evidence>
<dbReference type="InterPro" id="IPR035925">
    <property type="entry name" value="BSD_dom_sf"/>
</dbReference>
<dbReference type="InterPro" id="IPR005607">
    <property type="entry name" value="BSD_dom"/>
</dbReference>
<dbReference type="Pfam" id="PF03909">
    <property type="entry name" value="BSD"/>
    <property type="match status" value="1"/>
</dbReference>
<reference evidence="2" key="1">
    <citation type="submission" date="2021-02" db="EMBL/GenBank/DDBJ databases">
        <authorList>
            <person name="Dougan E. K."/>
            <person name="Rhodes N."/>
            <person name="Thang M."/>
            <person name="Chan C."/>
        </authorList>
    </citation>
    <scope>NUCLEOTIDE SEQUENCE</scope>
</reference>
<evidence type="ECO:0000313" key="2">
    <source>
        <dbReference type="EMBL" id="CAE7747936.1"/>
    </source>
</evidence>
<dbReference type="Proteomes" id="UP000649617">
    <property type="component" value="Unassembled WGS sequence"/>
</dbReference>
<comment type="caution">
    <text evidence="2">The sequence shown here is derived from an EMBL/GenBank/DDBJ whole genome shotgun (WGS) entry which is preliminary data.</text>
</comment>
<gene>
    <name evidence="2" type="ORF">SPIL2461_LOCUS21616</name>
</gene>
<dbReference type="Gene3D" id="1.10.3970.10">
    <property type="entry name" value="BSD domain"/>
    <property type="match status" value="1"/>
</dbReference>
<dbReference type="AlphaFoldDB" id="A0A812XRU2"/>
<name>A0A812XRU2_SYMPI</name>
<feature type="domain" description="BSD" evidence="1">
    <location>
        <begin position="64"/>
        <end position="103"/>
    </location>
</feature>
<feature type="non-terminal residue" evidence="2">
    <location>
        <position position="1"/>
    </location>
</feature>
<sequence length="135" mass="15082">AFTRLQLNDPEVYGEELEDEVVLRVLAATEPALRGLVEVESQEFLDLCPPAGPEFAAAVPASWAESLLEQQPPLRSLRLRLVPAKIAEEAFWARYFGAVFQILEDQLADELRNGAAVSERGKSNWRASLMKFLVQ</sequence>
<keyword evidence="3" id="KW-1185">Reference proteome</keyword>